<comment type="caution">
    <text evidence="7">The sequence shown here is derived from an EMBL/GenBank/DDBJ whole genome shotgun (WGS) entry which is preliminary data.</text>
</comment>
<name>A0A2S9K3H7_9BURK</name>
<dbReference type="Gene3D" id="3.30.70.100">
    <property type="match status" value="1"/>
</dbReference>
<proteinExistence type="inferred from homology"/>
<evidence type="ECO:0000313" key="8">
    <source>
        <dbReference type="Proteomes" id="UP000238589"/>
    </source>
</evidence>
<dbReference type="InterPro" id="IPR001792">
    <property type="entry name" value="Acylphosphatase-like_dom"/>
</dbReference>
<dbReference type="OrthoDB" id="5295388at2"/>
<dbReference type="SUPFAM" id="SSF54975">
    <property type="entry name" value="Acylphosphatase/BLUF domain-like"/>
    <property type="match status" value="1"/>
</dbReference>
<feature type="domain" description="Acylphosphatase-like" evidence="6">
    <location>
        <begin position="11"/>
        <end position="96"/>
    </location>
</feature>
<evidence type="ECO:0000256" key="5">
    <source>
        <dbReference type="RuleBase" id="RU004168"/>
    </source>
</evidence>
<dbReference type="Proteomes" id="UP000238589">
    <property type="component" value="Unassembled WGS sequence"/>
</dbReference>
<reference evidence="7 8" key="1">
    <citation type="submission" date="2018-03" db="EMBL/GenBank/DDBJ databases">
        <title>Comparative genomics illustrates the genes involved in a hyperalkaliphilic mechanisms of Serpentinomonas isolated from highly-alkaline calcium-rich serpentinized springs.</title>
        <authorList>
            <person name="Suzuki S."/>
            <person name="Ishii S."/>
            <person name="Walworth N."/>
            <person name="Bird L."/>
            <person name="Kuenen J.G."/>
            <person name="Nealson K.H."/>
        </authorList>
    </citation>
    <scope>NUCLEOTIDE SEQUENCE [LARGE SCALE GENOMIC DNA]</scope>
    <source>
        <strain evidence="7 8">P1</strain>
    </source>
</reference>
<evidence type="ECO:0000256" key="4">
    <source>
        <dbReference type="PROSITE-ProRule" id="PRU00520"/>
    </source>
</evidence>
<dbReference type="InterPro" id="IPR036046">
    <property type="entry name" value="Acylphosphatase-like_dom_sf"/>
</dbReference>
<dbReference type="InterPro" id="IPR020456">
    <property type="entry name" value="Acylphosphatase"/>
</dbReference>
<keyword evidence="8" id="KW-1185">Reference proteome</keyword>
<dbReference type="EMBL" id="PVLQ01000040">
    <property type="protein sequence ID" value="PRD64944.1"/>
    <property type="molecule type" value="Genomic_DNA"/>
</dbReference>
<feature type="active site" evidence="4">
    <location>
        <position position="26"/>
    </location>
</feature>
<dbReference type="AlphaFoldDB" id="A0A2S9K3H7"/>
<dbReference type="PROSITE" id="PS51160">
    <property type="entry name" value="ACYLPHOSPHATASE_3"/>
    <property type="match status" value="1"/>
</dbReference>
<dbReference type="EC" id="3.6.1.7" evidence="2 4"/>
<gene>
    <name evidence="7" type="ORF">C6P64_11780</name>
</gene>
<accession>A0A2S9K3H7</accession>
<keyword evidence="4" id="KW-0378">Hydrolase</keyword>
<sequence length="98" mass="11001">MINTDETSLIVRHLRIHGLVQGVYYRQSMQEQAEALEVTGWVRNRLDSTVEAMVCGTPQALERLIEWSRSGPPAAVVSQVVVSEAEGRFSVFERLDTV</sequence>
<dbReference type="PANTHER" id="PTHR47268">
    <property type="entry name" value="ACYLPHOSPHATASE"/>
    <property type="match status" value="1"/>
</dbReference>
<dbReference type="Pfam" id="PF00708">
    <property type="entry name" value="Acylphosphatase"/>
    <property type="match status" value="1"/>
</dbReference>
<comment type="catalytic activity">
    <reaction evidence="3 4">
        <text>an acyl phosphate + H2O = a carboxylate + phosphate + H(+)</text>
        <dbReference type="Rhea" id="RHEA:14965"/>
        <dbReference type="ChEBI" id="CHEBI:15377"/>
        <dbReference type="ChEBI" id="CHEBI:15378"/>
        <dbReference type="ChEBI" id="CHEBI:29067"/>
        <dbReference type="ChEBI" id="CHEBI:43474"/>
        <dbReference type="ChEBI" id="CHEBI:59918"/>
        <dbReference type="EC" id="3.6.1.7"/>
    </reaction>
</comment>
<dbReference type="RefSeq" id="WP_105748767.1">
    <property type="nucleotide sequence ID" value="NZ_PVLQ01000040.1"/>
</dbReference>
<evidence type="ECO:0000256" key="3">
    <source>
        <dbReference type="ARBA" id="ARBA00047645"/>
    </source>
</evidence>
<evidence type="ECO:0000313" key="7">
    <source>
        <dbReference type="EMBL" id="PRD64944.1"/>
    </source>
</evidence>
<protein>
    <recommendedName>
        <fullName evidence="2 4">acylphosphatase</fullName>
        <ecNumber evidence="2 4">3.6.1.7</ecNumber>
    </recommendedName>
</protein>
<comment type="similarity">
    <text evidence="1 5">Belongs to the acylphosphatase family.</text>
</comment>
<evidence type="ECO:0000256" key="1">
    <source>
        <dbReference type="ARBA" id="ARBA00005614"/>
    </source>
</evidence>
<organism evidence="7 8">
    <name type="scientific">Malikia granosa</name>
    <dbReference type="NCBI Taxonomy" id="263067"/>
    <lineage>
        <taxon>Bacteria</taxon>
        <taxon>Pseudomonadati</taxon>
        <taxon>Pseudomonadota</taxon>
        <taxon>Betaproteobacteria</taxon>
        <taxon>Burkholderiales</taxon>
        <taxon>Comamonadaceae</taxon>
        <taxon>Malikia</taxon>
    </lineage>
</organism>
<dbReference type="GO" id="GO:0003998">
    <property type="term" value="F:acylphosphatase activity"/>
    <property type="evidence" value="ECO:0007669"/>
    <property type="project" value="UniProtKB-EC"/>
</dbReference>
<evidence type="ECO:0000256" key="2">
    <source>
        <dbReference type="ARBA" id="ARBA00012150"/>
    </source>
</evidence>
<feature type="active site" evidence="4">
    <location>
        <position position="44"/>
    </location>
</feature>
<evidence type="ECO:0000259" key="6">
    <source>
        <dbReference type="PROSITE" id="PS51160"/>
    </source>
</evidence>
<dbReference type="PANTHER" id="PTHR47268:SF4">
    <property type="entry name" value="ACYLPHOSPHATASE"/>
    <property type="match status" value="1"/>
</dbReference>